<gene>
    <name evidence="1" type="ORF">RI845_02975</name>
</gene>
<dbReference type="SUPFAM" id="SSF74650">
    <property type="entry name" value="Galactose mutarotase-like"/>
    <property type="match status" value="1"/>
</dbReference>
<keyword evidence="2" id="KW-1185">Reference proteome</keyword>
<accession>A0ABY9TK32</accession>
<dbReference type="Gene3D" id="2.70.98.10">
    <property type="match status" value="1"/>
</dbReference>
<dbReference type="Pfam" id="PF01263">
    <property type="entry name" value="Aldose_epim"/>
    <property type="match status" value="1"/>
</dbReference>
<dbReference type="InterPro" id="IPR014718">
    <property type="entry name" value="GH-type_carb-bd"/>
</dbReference>
<dbReference type="CDD" id="cd09021">
    <property type="entry name" value="Aldose_epim_Ec_YphB"/>
    <property type="match status" value="1"/>
</dbReference>
<organism evidence="1 2">
    <name type="scientific">Thalassotalea nanhaiensis</name>
    <dbReference type="NCBI Taxonomy" id="3065648"/>
    <lineage>
        <taxon>Bacteria</taxon>
        <taxon>Pseudomonadati</taxon>
        <taxon>Pseudomonadota</taxon>
        <taxon>Gammaproteobacteria</taxon>
        <taxon>Alteromonadales</taxon>
        <taxon>Colwelliaceae</taxon>
        <taxon>Thalassotalea</taxon>
    </lineage>
</organism>
<reference evidence="2" key="1">
    <citation type="submission" date="2023-09" db="EMBL/GenBank/DDBJ databases">
        <authorList>
            <person name="Li S."/>
            <person name="Li X."/>
            <person name="Zhang C."/>
            <person name="Zhao Z."/>
        </authorList>
    </citation>
    <scope>NUCLEOTIDE SEQUENCE [LARGE SCALE GENOMIC DNA]</scope>
    <source>
        <strain evidence="2">SQ345</strain>
    </source>
</reference>
<protein>
    <submittedName>
        <fullName evidence="1">Aldose 1-epimerase</fullName>
    </submittedName>
</protein>
<name>A0ABY9TK32_9GAMM</name>
<dbReference type="EMBL" id="CP134146">
    <property type="protein sequence ID" value="WNC69127.1"/>
    <property type="molecule type" value="Genomic_DNA"/>
</dbReference>
<evidence type="ECO:0000313" key="1">
    <source>
        <dbReference type="EMBL" id="WNC69127.1"/>
    </source>
</evidence>
<dbReference type="InterPro" id="IPR011013">
    <property type="entry name" value="Gal_mutarotase_sf_dom"/>
</dbReference>
<evidence type="ECO:0000313" key="2">
    <source>
        <dbReference type="Proteomes" id="UP001248581"/>
    </source>
</evidence>
<dbReference type="InterPro" id="IPR008183">
    <property type="entry name" value="Aldose_1/G6P_1-epimerase"/>
</dbReference>
<dbReference type="Proteomes" id="UP001248581">
    <property type="component" value="Chromosome"/>
</dbReference>
<sequence length="292" mass="33172">MKIIIKDSKSEVVIAPELGASILAYDYITNDNRFSIFPNRLGAVDVTSTACFPLVPFSNRIREGKFFWQGEQIQLPLNQLPERHTNHGHGWQVAWNVDEQTESSLTLSYVHTANEWPFSYKSIYRFELQNGELLQTLILKNLSPNEMPAGLGLHPYFSRTAQATLKADVKQMWQVDNESMPVTVIDAPKCLQSAQGMVVNDHQLDNTFIDFPAKAKVCWPEWQMCAEVSASTNCKFMVVYSPEKQDFFCVEPVTHAPNAINKHQRGIENTGFSSLKSQQEMTVWMRVSPKPV</sequence>
<proteinExistence type="predicted"/>
<dbReference type="RefSeq" id="WP_348388271.1">
    <property type="nucleotide sequence ID" value="NZ_CP134146.1"/>
</dbReference>